<organism evidence="1 2">
    <name type="scientific">Methanocorpusculum petauri</name>
    <dbReference type="NCBI Taxonomy" id="3002863"/>
    <lineage>
        <taxon>Archaea</taxon>
        <taxon>Methanobacteriati</taxon>
        <taxon>Methanobacteriota</taxon>
        <taxon>Stenosarchaea group</taxon>
        <taxon>Methanomicrobia</taxon>
        <taxon>Methanomicrobiales</taxon>
        <taxon>Methanocorpusculaceae</taxon>
        <taxon>Methanocorpusculum</taxon>
    </lineage>
</organism>
<dbReference type="SUPFAM" id="SSF51126">
    <property type="entry name" value="Pectin lyase-like"/>
    <property type="match status" value="1"/>
</dbReference>
<reference evidence="1" key="1">
    <citation type="submission" date="2022-12" db="EMBL/GenBank/DDBJ databases">
        <title>Isolation and characterisation of novel Methanocorpusculum spp. from native Australian herbivores indicates the genus is ancestrally host-associated.</title>
        <authorList>
            <person name="Volmer J.G."/>
            <person name="Soo R.M."/>
            <person name="Evans P.N."/>
            <person name="Hoedt E.C."/>
            <person name="Astorga Alsina A.L."/>
            <person name="Woodcroft B.J."/>
            <person name="Tyson G.W."/>
            <person name="Hugenholtz P."/>
            <person name="Morrison M."/>
        </authorList>
    </citation>
    <scope>NUCLEOTIDE SEQUENCE</scope>
    <source>
        <strain evidence="1">MG</strain>
    </source>
</reference>
<dbReference type="Proteomes" id="UP001141422">
    <property type="component" value="Unassembled WGS sequence"/>
</dbReference>
<sequence length="1061" mass="112572">MNGMKCPRDTGGLMRRGVVLLAALLLVCTLMAGAVSATAETAAEVSNYAELIQNLSEKNSTIILMNDIEATAPILINYSVTIEGQYHTIKANNSTGGFTKSDHGGKCDRHLLCTGSSGITEDKAKVNLTNITFENYNENGGAWGIQFLNESTTPNTDKYHMITLKNVLINGSSGSGLTLKSENLTAVNLTIQNSAWQQSIDVEAQKAVNPTWLRMDETTYTNLKDLTKISNEGETPATVIKGENSLDPTHSWFLSEGNTYAQQRLVWAAGDNYATQAASGIFNASVQNTTSGTTALHANLTKALNNYVADDATVTQLKDVELSSDPILISKNITFDGGKKLITAKNPTLQGSNHYTAVYVTGKSVTLKNLNLVADEDFKEPDENTQNRHLTAIYVTNTGTNDGAFTLSDSTLNMSKAKNGNQTMVVRVAGTYKTVTITNNSIHGAESTNGENHKPVGNHGTSFGIAVEGASISEGLTIKENIIYPGIAGNSGSIGMRTYDLKQAPTNGIVIDKNTIDFTYANGGEYFSGIHMDQVNHQLSSATLAYTITNNTIQSLKEGNITTIAEDSYKNAGIYLRKVNATTGTTITLDMHDNSISGKLSENNKTTHNVTAFYANNVTFGASTIYNNTFNIENSNVLNYVHLTDVTTQDQIKWNSTGSDKQHAGNWWGTWSASKKSTTGYMTFADEATAKTAGLPVADLRPLVTEGTPTSTITITGNLSIENITGKSETLTATFTGGVSADFTWTVGTNGIINLNTNSGSSVTYSPVQIGTTNLTVKYGDVSKVVIITVYNTTAPSVDTEVKTEADGKVNLSVSTESKSTITAVKNDKGEATAAVITDPSSNTKIVLTYTEPAAVTGTEETITSVSGTIAKMVAAYPESEAPVSADMPVPAKYALNITLNASKALKDGANIILPIIDPAIKQEVVTQITSKNSNHKPLAMITASASSGTTIEQINSNISGTGIELKIIIPKEGKPTLGKLKALHISGNTITEDIFHVQTIGDNWVITIYGKSFSTHALVEDTTPTPPASSGGSGSGNMDGALRVLFNDGSATLSVVTGLS</sequence>
<gene>
    <name evidence="1" type="ORF">O0S10_10395</name>
</gene>
<evidence type="ECO:0000313" key="1">
    <source>
        <dbReference type="EMBL" id="MCZ0861617.1"/>
    </source>
</evidence>
<evidence type="ECO:0000313" key="2">
    <source>
        <dbReference type="Proteomes" id="UP001141422"/>
    </source>
</evidence>
<dbReference type="RefSeq" id="WP_268925811.1">
    <property type="nucleotide sequence ID" value="NZ_JAPTGB010000043.1"/>
</dbReference>
<dbReference type="EMBL" id="JAPTGB010000043">
    <property type="protein sequence ID" value="MCZ0861617.1"/>
    <property type="molecule type" value="Genomic_DNA"/>
</dbReference>
<feature type="non-terminal residue" evidence="1">
    <location>
        <position position="1061"/>
    </location>
</feature>
<dbReference type="InterPro" id="IPR011050">
    <property type="entry name" value="Pectin_lyase_fold/virulence"/>
</dbReference>
<comment type="caution">
    <text evidence="1">The sequence shown here is derived from an EMBL/GenBank/DDBJ whole genome shotgun (WGS) entry which is preliminary data.</text>
</comment>
<keyword evidence="2" id="KW-1185">Reference proteome</keyword>
<protein>
    <submittedName>
        <fullName evidence="1">Uncharacterized protein</fullName>
    </submittedName>
</protein>
<name>A0ABT4IIP1_9EURY</name>
<accession>A0ABT4IIP1</accession>
<proteinExistence type="predicted"/>